<dbReference type="PANTHER" id="PTHR47506">
    <property type="entry name" value="TRANSCRIPTIONAL REGULATORY PROTEIN"/>
    <property type="match status" value="1"/>
</dbReference>
<dbReference type="PANTHER" id="PTHR47506:SF1">
    <property type="entry name" value="HTH-TYPE TRANSCRIPTIONAL REGULATOR YJDC"/>
    <property type="match status" value="1"/>
</dbReference>
<dbReference type="Proteomes" id="UP000323502">
    <property type="component" value="Unassembled WGS sequence"/>
</dbReference>
<evidence type="ECO:0000313" key="7">
    <source>
        <dbReference type="Proteomes" id="UP000323502"/>
    </source>
</evidence>
<evidence type="ECO:0000256" key="2">
    <source>
        <dbReference type="ARBA" id="ARBA00023125"/>
    </source>
</evidence>
<dbReference type="Pfam" id="PF16925">
    <property type="entry name" value="TetR_C_13"/>
    <property type="match status" value="1"/>
</dbReference>
<feature type="domain" description="HTH tetR-type" evidence="5">
    <location>
        <begin position="45"/>
        <end position="105"/>
    </location>
</feature>
<keyword evidence="3" id="KW-0804">Transcription</keyword>
<dbReference type="InterPro" id="IPR036271">
    <property type="entry name" value="Tet_transcr_reg_TetR-rel_C_sf"/>
</dbReference>
<evidence type="ECO:0000256" key="1">
    <source>
        <dbReference type="ARBA" id="ARBA00023015"/>
    </source>
</evidence>
<evidence type="ECO:0000259" key="5">
    <source>
        <dbReference type="PROSITE" id="PS50977"/>
    </source>
</evidence>
<dbReference type="SUPFAM" id="SSF46689">
    <property type="entry name" value="Homeodomain-like"/>
    <property type="match status" value="1"/>
</dbReference>
<dbReference type="GO" id="GO:0003677">
    <property type="term" value="F:DNA binding"/>
    <property type="evidence" value="ECO:0007669"/>
    <property type="project" value="UniProtKB-UniRule"/>
</dbReference>
<evidence type="ECO:0000256" key="3">
    <source>
        <dbReference type="ARBA" id="ARBA00023163"/>
    </source>
</evidence>
<dbReference type="PROSITE" id="PS50977">
    <property type="entry name" value="HTH_TETR_2"/>
    <property type="match status" value="1"/>
</dbReference>
<dbReference type="AlphaFoldDB" id="A0A1G7QCJ9"/>
<keyword evidence="2 4" id="KW-0238">DNA-binding</keyword>
<evidence type="ECO:0000313" key="6">
    <source>
        <dbReference type="EMBL" id="SDF95649.1"/>
    </source>
</evidence>
<organism evidence="6 7">
    <name type="scientific">Sphingomonas carotinifaciens</name>
    <dbReference type="NCBI Taxonomy" id="1166323"/>
    <lineage>
        <taxon>Bacteria</taxon>
        <taxon>Pseudomonadati</taxon>
        <taxon>Pseudomonadota</taxon>
        <taxon>Alphaproteobacteria</taxon>
        <taxon>Sphingomonadales</taxon>
        <taxon>Sphingomonadaceae</taxon>
        <taxon>Sphingomonas</taxon>
    </lineage>
</organism>
<dbReference type="Gene3D" id="1.10.10.60">
    <property type="entry name" value="Homeodomain-like"/>
    <property type="match status" value="1"/>
</dbReference>
<dbReference type="InterPro" id="IPR011075">
    <property type="entry name" value="TetR_C"/>
</dbReference>
<evidence type="ECO:0000256" key="4">
    <source>
        <dbReference type="PROSITE-ProRule" id="PRU00335"/>
    </source>
</evidence>
<protein>
    <submittedName>
        <fullName evidence="6">DNA-binding transcriptional regulator, AcrR family</fullName>
    </submittedName>
</protein>
<gene>
    <name evidence="6" type="ORF">SAMN05216557_10834</name>
</gene>
<feature type="DNA-binding region" description="H-T-H motif" evidence="4">
    <location>
        <begin position="68"/>
        <end position="87"/>
    </location>
</feature>
<sequence length="233" mass="24884">MRRVPPAAAKKPVGGLGAGQTYIPLVMETVTDVPDCTVTKGRPREFCVDAALAKALRVFWSKGYDGASLADLTGAMGITKPSLYAAFGNKEALFHKALDLYEAEKMAYVRAALDQPTARGVAEALLRGAVDAQTRCDEPHGCLGVISSVACGPEAESIREAVVARRASSHRMLLERFERARSDGDLPPHIDPEGLTSHLYAILQGMAVQAGSGAPREALDRLVETSLALWPSR</sequence>
<name>A0A1G7QCJ9_9SPHN</name>
<keyword evidence="7" id="KW-1185">Reference proteome</keyword>
<keyword evidence="1" id="KW-0805">Transcription regulation</keyword>
<accession>A0A1G7QCJ9</accession>
<dbReference type="EMBL" id="FNBI01000008">
    <property type="protein sequence ID" value="SDF95649.1"/>
    <property type="molecule type" value="Genomic_DNA"/>
</dbReference>
<dbReference type="InterPro" id="IPR023772">
    <property type="entry name" value="DNA-bd_HTH_TetR-type_CS"/>
</dbReference>
<proteinExistence type="predicted"/>
<dbReference type="SUPFAM" id="SSF48498">
    <property type="entry name" value="Tetracyclin repressor-like, C-terminal domain"/>
    <property type="match status" value="1"/>
</dbReference>
<dbReference type="Pfam" id="PF00440">
    <property type="entry name" value="TetR_N"/>
    <property type="match status" value="1"/>
</dbReference>
<dbReference type="InterPro" id="IPR009057">
    <property type="entry name" value="Homeodomain-like_sf"/>
</dbReference>
<dbReference type="Gene3D" id="1.10.357.10">
    <property type="entry name" value="Tetracycline Repressor, domain 2"/>
    <property type="match status" value="1"/>
</dbReference>
<reference evidence="6 7" key="1">
    <citation type="submission" date="2016-10" db="EMBL/GenBank/DDBJ databases">
        <authorList>
            <person name="Varghese N."/>
            <person name="Submissions S."/>
        </authorList>
    </citation>
    <scope>NUCLEOTIDE SEQUENCE [LARGE SCALE GENOMIC DNA]</scope>
    <source>
        <strain evidence="6 7">S7-754</strain>
    </source>
</reference>
<dbReference type="PROSITE" id="PS01081">
    <property type="entry name" value="HTH_TETR_1"/>
    <property type="match status" value="1"/>
</dbReference>
<dbReference type="InterPro" id="IPR001647">
    <property type="entry name" value="HTH_TetR"/>
</dbReference>
<dbReference type="PRINTS" id="PR00455">
    <property type="entry name" value="HTHTETR"/>
</dbReference>